<feature type="compositionally biased region" description="Acidic residues" evidence="6">
    <location>
        <begin position="55"/>
        <end position="67"/>
    </location>
</feature>
<dbReference type="CDD" id="cd17502">
    <property type="entry name" value="MFS_Azr1_MDR_like"/>
    <property type="match status" value="1"/>
</dbReference>
<dbReference type="FunFam" id="1.20.1250.20:FF:000196">
    <property type="entry name" value="MFS toxin efflux pump (AflT)"/>
    <property type="match status" value="1"/>
</dbReference>
<evidence type="ECO:0000313" key="10">
    <source>
        <dbReference type="Proteomes" id="UP001296104"/>
    </source>
</evidence>
<reference evidence="9" key="1">
    <citation type="submission" date="2023-11" db="EMBL/GenBank/DDBJ databases">
        <authorList>
            <person name="Alioto T."/>
            <person name="Alioto T."/>
            <person name="Gomez Garrido J."/>
        </authorList>
    </citation>
    <scope>NUCLEOTIDE SEQUENCE</scope>
</reference>
<dbReference type="PROSITE" id="PS50850">
    <property type="entry name" value="MFS"/>
    <property type="match status" value="1"/>
</dbReference>
<dbReference type="GO" id="GO:0022857">
    <property type="term" value="F:transmembrane transporter activity"/>
    <property type="evidence" value="ECO:0007669"/>
    <property type="project" value="InterPro"/>
</dbReference>
<dbReference type="AlphaFoldDB" id="A0AAI8W1A3"/>
<dbReference type="Pfam" id="PF07690">
    <property type="entry name" value="MFS_1"/>
    <property type="match status" value="1"/>
</dbReference>
<evidence type="ECO:0000256" key="1">
    <source>
        <dbReference type="ARBA" id="ARBA00004141"/>
    </source>
</evidence>
<feature type="region of interest" description="Disordered" evidence="6">
    <location>
        <begin position="1"/>
        <end position="68"/>
    </location>
</feature>
<dbReference type="GO" id="GO:0005886">
    <property type="term" value="C:plasma membrane"/>
    <property type="evidence" value="ECO:0007669"/>
    <property type="project" value="TreeGrafter"/>
</dbReference>
<proteinExistence type="predicted"/>
<protein>
    <submittedName>
        <fullName evidence="9">Major facilitator superfamily transporter</fullName>
    </submittedName>
</protein>
<evidence type="ECO:0000313" key="9">
    <source>
        <dbReference type="EMBL" id="CAK3779575.1"/>
    </source>
</evidence>
<organism evidence="9 10">
    <name type="scientific">Lecanosticta acicola</name>
    <dbReference type="NCBI Taxonomy" id="111012"/>
    <lineage>
        <taxon>Eukaryota</taxon>
        <taxon>Fungi</taxon>
        <taxon>Dikarya</taxon>
        <taxon>Ascomycota</taxon>
        <taxon>Pezizomycotina</taxon>
        <taxon>Dothideomycetes</taxon>
        <taxon>Dothideomycetidae</taxon>
        <taxon>Mycosphaerellales</taxon>
        <taxon>Mycosphaerellaceae</taxon>
        <taxon>Lecanosticta</taxon>
    </lineage>
</organism>
<keyword evidence="5 7" id="KW-0472">Membrane</keyword>
<gene>
    <name evidence="9" type="ORF">LECACI_7A000548</name>
</gene>
<evidence type="ECO:0000256" key="3">
    <source>
        <dbReference type="ARBA" id="ARBA00022692"/>
    </source>
</evidence>
<evidence type="ECO:0000256" key="5">
    <source>
        <dbReference type="ARBA" id="ARBA00023136"/>
    </source>
</evidence>
<feature type="transmembrane region" description="Helical" evidence="7">
    <location>
        <begin position="383"/>
        <end position="401"/>
    </location>
</feature>
<keyword evidence="10" id="KW-1185">Reference proteome</keyword>
<dbReference type="InterPro" id="IPR020846">
    <property type="entry name" value="MFS_dom"/>
</dbReference>
<dbReference type="InterPro" id="IPR011701">
    <property type="entry name" value="MFS"/>
</dbReference>
<feature type="transmembrane region" description="Helical" evidence="7">
    <location>
        <begin position="474"/>
        <end position="498"/>
    </location>
</feature>
<dbReference type="Gene3D" id="1.20.1720.10">
    <property type="entry name" value="Multidrug resistance protein D"/>
    <property type="match status" value="1"/>
</dbReference>
<feature type="transmembrane region" description="Helical" evidence="7">
    <location>
        <begin position="232"/>
        <end position="252"/>
    </location>
</feature>
<dbReference type="FunFam" id="1.20.1720.10:FF:000012">
    <property type="entry name" value="MFS toxin efflux pump (AflT)"/>
    <property type="match status" value="1"/>
</dbReference>
<sequence length="577" mass="60725">MTSPTTPEKTGAATGTAAQHETHNAPSSIVDSDTDKEDGLNKDDGVTAVGIAQEAESEEDTPADSDDPNLPTGAKLAFIVVALVLSVFLFSLDQTIVATAIPKITDDFNSLDDISWYGSAFFMTLGGFQSMWGKVYKYCPLKTSFLMALFIFEVGSLICAVAPNSKALIIGRAIAGVGAAGISSGSYTIVAFSAKPSARATFTGLIGAAYGIAAIVGPLIGGAFTDKVSWRWCFYINLPIGAVSAAIILVFFKTPPAATPAKATIKEKFLQMDPLGVMLIMGALISFILALQYGGATKAWSSATVIGLLVGSFLMFIAFAALEVFQGDRAMVPVRLMRERNIWVNNLYGFFFCGSYFVPLYYLPIYFQSIDDVSASQSGIRNLPLIISFSIVTILSGGFISKTGISTPLLPIGSAITTVAAGLLYTLDMGTGSGKWIGYQLLAGIGYGISFQVPIIVCQGTVDVMDLAAGTAMLLFFQTVGGALLLSAGQAGFVNALIVKLRSTVPTLDPTVVVATGATELRRVFQGEVLEGVLVAYMKGIKVAFAITTAALGVSFLFSLMPRWHRLNANKIAGGAA</sequence>
<feature type="compositionally biased region" description="Polar residues" evidence="6">
    <location>
        <begin position="16"/>
        <end position="31"/>
    </location>
</feature>
<dbReference type="PANTHER" id="PTHR23501">
    <property type="entry name" value="MAJOR FACILITATOR SUPERFAMILY"/>
    <property type="match status" value="1"/>
</dbReference>
<evidence type="ECO:0000256" key="6">
    <source>
        <dbReference type="SAM" id="MobiDB-lite"/>
    </source>
</evidence>
<name>A0AAI8W1A3_9PEZI</name>
<dbReference type="EMBL" id="CAVMBE010000002">
    <property type="protein sequence ID" value="CAK3779575.1"/>
    <property type="molecule type" value="Genomic_DNA"/>
</dbReference>
<feature type="transmembrane region" description="Helical" evidence="7">
    <location>
        <begin position="76"/>
        <end position="102"/>
    </location>
</feature>
<feature type="transmembrane region" description="Helical" evidence="7">
    <location>
        <begin position="299"/>
        <end position="322"/>
    </location>
</feature>
<accession>A0AAI8W1A3</accession>
<dbReference type="Gene3D" id="1.20.1250.20">
    <property type="entry name" value="MFS general substrate transporter like domains"/>
    <property type="match status" value="1"/>
</dbReference>
<feature type="transmembrane region" description="Helical" evidence="7">
    <location>
        <begin position="439"/>
        <end position="462"/>
    </location>
</feature>
<evidence type="ECO:0000256" key="7">
    <source>
        <dbReference type="SAM" id="Phobius"/>
    </source>
</evidence>
<keyword evidence="4 7" id="KW-1133">Transmembrane helix</keyword>
<dbReference type="InterPro" id="IPR036259">
    <property type="entry name" value="MFS_trans_sf"/>
</dbReference>
<evidence type="ECO:0000259" key="8">
    <source>
        <dbReference type="PROSITE" id="PS50850"/>
    </source>
</evidence>
<comment type="caution">
    <text evidence="9">The sequence shown here is derived from an EMBL/GenBank/DDBJ whole genome shotgun (WGS) entry which is preliminary data.</text>
</comment>
<comment type="subcellular location">
    <subcellularLocation>
        <location evidence="1">Membrane</location>
        <topology evidence="1">Multi-pass membrane protein</topology>
    </subcellularLocation>
</comment>
<feature type="transmembrane region" description="Helical" evidence="7">
    <location>
        <begin position="408"/>
        <end position="427"/>
    </location>
</feature>
<feature type="transmembrane region" description="Helical" evidence="7">
    <location>
        <begin position="273"/>
        <end position="293"/>
    </location>
</feature>
<keyword evidence="2" id="KW-0813">Transport</keyword>
<feature type="transmembrane region" description="Helical" evidence="7">
    <location>
        <begin position="343"/>
        <end position="363"/>
    </location>
</feature>
<dbReference type="SUPFAM" id="SSF103473">
    <property type="entry name" value="MFS general substrate transporter"/>
    <property type="match status" value="1"/>
</dbReference>
<feature type="transmembrane region" description="Helical" evidence="7">
    <location>
        <begin position="144"/>
        <end position="163"/>
    </location>
</feature>
<feature type="transmembrane region" description="Helical" evidence="7">
    <location>
        <begin position="169"/>
        <end position="190"/>
    </location>
</feature>
<dbReference type="Proteomes" id="UP001296104">
    <property type="component" value="Unassembled WGS sequence"/>
</dbReference>
<evidence type="ECO:0000256" key="2">
    <source>
        <dbReference type="ARBA" id="ARBA00022448"/>
    </source>
</evidence>
<feature type="transmembrane region" description="Helical" evidence="7">
    <location>
        <begin position="202"/>
        <end position="220"/>
    </location>
</feature>
<keyword evidence="3 7" id="KW-0812">Transmembrane</keyword>
<feature type="transmembrane region" description="Helical" evidence="7">
    <location>
        <begin position="114"/>
        <end position="132"/>
    </location>
</feature>
<feature type="domain" description="Major facilitator superfamily (MFS) profile" evidence="8">
    <location>
        <begin position="79"/>
        <end position="567"/>
    </location>
</feature>
<evidence type="ECO:0000256" key="4">
    <source>
        <dbReference type="ARBA" id="ARBA00022989"/>
    </source>
</evidence>
<feature type="transmembrane region" description="Helical" evidence="7">
    <location>
        <begin position="543"/>
        <end position="561"/>
    </location>
</feature>
<dbReference type="PANTHER" id="PTHR23501:SF177">
    <property type="entry name" value="MAJOR FACILITATOR SUPERFAMILY (MFS) PROFILE DOMAIN-CONTAINING PROTEIN-RELATED"/>
    <property type="match status" value="1"/>
</dbReference>